<evidence type="ECO:0000256" key="2">
    <source>
        <dbReference type="ARBA" id="ARBA00022741"/>
    </source>
</evidence>
<gene>
    <name evidence="6" type="ORF">DSM5745_06881</name>
</gene>
<evidence type="ECO:0000259" key="5">
    <source>
        <dbReference type="PROSITE" id="PS50011"/>
    </source>
</evidence>
<dbReference type="OrthoDB" id="4062651at2759"/>
<dbReference type="Pfam" id="PF00069">
    <property type="entry name" value="Pkinase"/>
    <property type="match status" value="1"/>
</dbReference>
<proteinExistence type="predicted"/>
<keyword evidence="1" id="KW-0808">Transferase</keyword>
<accession>A0A3D8RS75</accession>
<reference evidence="6 7" key="1">
    <citation type="journal article" date="2018" name="IMA Fungus">
        <title>IMA Genome-F 9: Draft genome sequence of Annulohypoxylon stygium, Aspergillus mulundensis, Berkeleyomyces basicola (syn. Thielaviopsis basicola), Ceratocystis smalleyi, two Cercospora beticola strains, Coleophoma cylindrospora, Fusarium fracticaudum, Phialophora cf. hyalina, and Morchella septimelata.</title>
        <authorList>
            <person name="Wingfield B.D."/>
            <person name="Bills G.F."/>
            <person name="Dong Y."/>
            <person name="Huang W."/>
            <person name="Nel W.J."/>
            <person name="Swalarsk-Parry B.S."/>
            <person name="Vaghefi N."/>
            <person name="Wilken P.M."/>
            <person name="An Z."/>
            <person name="de Beer Z.W."/>
            <person name="De Vos L."/>
            <person name="Chen L."/>
            <person name="Duong T.A."/>
            <person name="Gao Y."/>
            <person name="Hammerbacher A."/>
            <person name="Kikkert J.R."/>
            <person name="Li Y."/>
            <person name="Li H."/>
            <person name="Li K."/>
            <person name="Li Q."/>
            <person name="Liu X."/>
            <person name="Ma X."/>
            <person name="Naidoo K."/>
            <person name="Pethybridge S.J."/>
            <person name="Sun J."/>
            <person name="Steenkamp E.T."/>
            <person name="van der Nest M.A."/>
            <person name="van Wyk S."/>
            <person name="Wingfield M.J."/>
            <person name="Xiong C."/>
            <person name="Yue Q."/>
            <person name="Zhang X."/>
        </authorList>
    </citation>
    <scope>NUCLEOTIDE SEQUENCE [LARGE SCALE GENOMIC DNA]</scope>
    <source>
        <strain evidence="6 7">DSM 5745</strain>
    </source>
</reference>
<feature type="domain" description="Protein kinase" evidence="5">
    <location>
        <begin position="132"/>
        <end position="390"/>
    </location>
</feature>
<evidence type="ECO:0000256" key="3">
    <source>
        <dbReference type="ARBA" id="ARBA00022777"/>
    </source>
</evidence>
<dbReference type="EMBL" id="PVWQ01000007">
    <property type="protein sequence ID" value="RDW76889.1"/>
    <property type="molecule type" value="Genomic_DNA"/>
</dbReference>
<dbReference type="InterPro" id="IPR011009">
    <property type="entry name" value="Kinase-like_dom_sf"/>
</dbReference>
<keyword evidence="3" id="KW-0418">Kinase</keyword>
<evidence type="ECO:0000256" key="1">
    <source>
        <dbReference type="ARBA" id="ARBA00022679"/>
    </source>
</evidence>
<dbReference type="GO" id="GO:0004674">
    <property type="term" value="F:protein serine/threonine kinase activity"/>
    <property type="evidence" value="ECO:0007669"/>
    <property type="project" value="TreeGrafter"/>
</dbReference>
<comment type="caution">
    <text evidence="6">The sequence shown here is derived from an EMBL/GenBank/DDBJ whole genome shotgun (WGS) entry which is preliminary data.</text>
</comment>
<keyword evidence="7" id="KW-1185">Reference proteome</keyword>
<dbReference type="RefSeq" id="XP_026603201.1">
    <property type="nucleotide sequence ID" value="XM_026748897.1"/>
</dbReference>
<dbReference type="InterPro" id="IPR000719">
    <property type="entry name" value="Prot_kinase_dom"/>
</dbReference>
<evidence type="ECO:0000256" key="4">
    <source>
        <dbReference type="ARBA" id="ARBA00022840"/>
    </source>
</evidence>
<dbReference type="PROSITE" id="PS50011">
    <property type="entry name" value="PROTEIN_KINASE_DOM"/>
    <property type="match status" value="1"/>
</dbReference>
<dbReference type="STRING" id="1810919.A0A3D8RS75"/>
<keyword evidence="4" id="KW-0067">ATP-binding</keyword>
<name>A0A3D8RS75_9EURO</name>
<dbReference type="Proteomes" id="UP000256690">
    <property type="component" value="Unassembled WGS sequence"/>
</dbReference>
<sequence length="390" mass="43230">MSERLDFKAFHDCMGDHPSQTAIFHSNGSKWWMQVAAGWSLPDSVRNLGYLKRRSLFRQFIEAIDFTQLQLLDDTVTKIALTLDEQTQGSLTLHPGTQASDNYFMTVATRMRCTVTEDPDRVIYPPIDEQPHRGLRQFKASHLQVVDVIDATVSIVLVEDRKFAYKSVDRPIYLRGDTEHLLDELDALVQFSGEPNVAQLIGLVVSESPYKTCPSADMASLVITGLLLEYYPGGSLEDTIQQSEGVDDTLLVQWALQIGEALAIMHLRGRAHVDMKPANVVLDAHQNAILIDIGGTGGFSWEWLSPEMSQAMRAGNEFIPTTAPFKERVATDCWAYGRILLSFAGKSDTCTDGGAGASRLHSVARRLTEATPEARMSLSDALTELRGNKI</sequence>
<dbReference type="GO" id="GO:0005524">
    <property type="term" value="F:ATP binding"/>
    <property type="evidence" value="ECO:0007669"/>
    <property type="project" value="UniProtKB-KW"/>
</dbReference>
<dbReference type="AlphaFoldDB" id="A0A3D8RS75"/>
<dbReference type="PANTHER" id="PTHR44329">
    <property type="entry name" value="SERINE/THREONINE-PROTEIN KINASE TNNI3K-RELATED"/>
    <property type="match status" value="1"/>
</dbReference>
<dbReference type="InterPro" id="IPR051681">
    <property type="entry name" value="Ser/Thr_Kinases-Pseudokinases"/>
</dbReference>
<protein>
    <recommendedName>
        <fullName evidence="5">Protein kinase domain-containing protein</fullName>
    </recommendedName>
</protein>
<evidence type="ECO:0000313" key="7">
    <source>
        <dbReference type="Proteomes" id="UP000256690"/>
    </source>
</evidence>
<dbReference type="SUPFAM" id="SSF56112">
    <property type="entry name" value="Protein kinase-like (PK-like)"/>
    <property type="match status" value="1"/>
</dbReference>
<keyword evidence="2" id="KW-0547">Nucleotide-binding</keyword>
<dbReference type="Gene3D" id="1.10.510.10">
    <property type="entry name" value="Transferase(Phosphotransferase) domain 1"/>
    <property type="match status" value="1"/>
</dbReference>
<organism evidence="6 7">
    <name type="scientific">Aspergillus mulundensis</name>
    <dbReference type="NCBI Taxonomy" id="1810919"/>
    <lineage>
        <taxon>Eukaryota</taxon>
        <taxon>Fungi</taxon>
        <taxon>Dikarya</taxon>
        <taxon>Ascomycota</taxon>
        <taxon>Pezizomycotina</taxon>
        <taxon>Eurotiomycetes</taxon>
        <taxon>Eurotiomycetidae</taxon>
        <taxon>Eurotiales</taxon>
        <taxon>Aspergillaceae</taxon>
        <taxon>Aspergillus</taxon>
        <taxon>Aspergillus subgen. Nidulantes</taxon>
    </lineage>
</organism>
<dbReference type="PANTHER" id="PTHR44329:SF288">
    <property type="entry name" value="MITOGEN-ACTIVATED PROTEIN KINASE KINASE KINASE 20"/>
    <property type="match status" value="1"/>
</dbReference>
<evidence type="ECO:0000313" key="6">
    <source>
        <dbReference type="EMBL" id="RDW76889.1"/>
    </source>
</evidence>
<dbReference type="SMART" id="SM00220">
    <property type="entry name" value="S_TKc"/>
    <property type="match status" value="1"/>
</dbReference>
<dbReference type="GeneID" id="38117251"/>